<dbReference type="Gene3D" id="2.60.40.10">
    <property type="entry name" value="Immunoglobulins"/>
    <property type="match status" value="2"/>
</dbReference>
<accession>A0AAV6FQL2</accession>
<dbReference type="PANTHER" id="PTHR11738:SF186">
    <property type="entry name" value="OSTEOCLAST-ASSOCIATED IMMUNOGLOBULIN-LIKE RECEPTOR"/>
    <property type="match status" value="1"/>
</dbReference>
<evidence type="ECO:0000259" key="4">
    <source>
        <dbReference type="PROSITE" id="PS50835"/>
    </source>
</evidence>
<dbReference type="Pfam" id="PF00047">
    <property type="entry name" value="ig"/>
    <property type="match status" value="1"/>
</dbReference>
<name>A0AAV6FQL2_9TELE</name>
<dbReference type="PROSITE" id="PS50835">
    <property type="entry name" value="IG_LIKE"/>
    <property type="match status" value="1"/>
</dbReference>
<evidence type="ECO:0000313" key="5">
    <source>
        <dbReference type="EMBL" id="KAG5264061.1"/>
    </source>
</evidence>
<evidence type="ECO:0000256" key="2">
    <source>
        <dbReference type="ARBA" id="ARBA00023319"/>
    </source>
</evidence>
<dbReference type="SUPFAM" id="SSF48726">
    <property type="entry name" value="Immunoglobulin"/>
    <property type="match status" value="1"/>
</dbReference>
<keyword evidence="3" id="KW-0472">Membrane</keyword>
<dbReference type="Proteomes" id="UP000823561">
    <property type="component" value="Chromosome 21"/>
</dbReference>
<evidence type="ECO:0000313" key="6">
    <source>
        <dbReference type="Proteomes" id="UP000823561"/>
    </source>
</evidence>
<dbReference type="EMBL" id="JADWDJ010000021">
    <property type="protein sequence ID" value="KAG5264061.1"/>
    <property type="molecule type" value="Genomic_DNA"/>
</dbReference>
<keyword evidence="6" id="KW-1185">Reference proteome</keyword>
<feature type="domain" description="Ig-like" evidence="4">
    <location>
        <begin position="16"/>
        <end position="123"/>
    </location>
</feature>
<sequence length="273" mass="29924">MFILLLILVTVTEALPPVVQHTRAADVDPVHPARIYGSYSSVKVGGTFELRCSTFGFKKLEEEIFVYLCKNGVGIERASTNIDDSIFQIKCVTKEDAGNYSCMFSKTKWHPSEVKGEGESPISIEVTDRVYPAAIAAKSIVRSGAGVDLSCSSTDALDTSVLLAYLCRNHTIIDVQMWNSQKKQAGFHLKTVQGGNTDSYSCVLSERPLAAVGLDICGMNSVFLPVYGEQNEEWPSCACSGAVMAPLYLLPSFLLLVLLLLLLWRNGVCKRKR</sequence>
<keyword evidence="1" id="KW-1015">Disulfide bond</keyword>
<dbReference type="AlphaFoldDB" id="A0AAV6FQL2"/>
<organism evidence="5 6">
    <name type="scientific">Alosa alosa</name>
    <name type="common">allis shad</name>
    <dbReference type="NCBI Taxonomy" id="278164"/>
    <lineage>
        <taxon>Eukaryota</taxon>
        <taxon>Metazoa</taxon>
        <taxon>Chordata</taxon>
        <taxon>Craniata</taxon>
        <taxon>Vertebrata</taxon>
        <taxon>Euteleostomi</taxon>
        <taxon>Actinopterygii</taxon>
        <taxon>Neopterygii</taxon>
        <taxon>Teleostei</taxon>
        <taxon>Clupei</taxon>
        <taxon>Clupeiformes</taxon>
        <taxon>Clupeoidei</taxon>
        <taxon>Clupeidae</taxon>
        <taxon>Alosa</taxon>
    </lineage>
</organism>
<reference evidence="5" key="1">
    <citation type="submission" date="2020-10" db="EMBL/GenBank/DDBJ databases">
        <title>Chromosome-scale genome assembly of the Allis shad, Alosa alosa.</title>
        <authorList>
            <person name="Margot Z."/>
            <person name="Christophe K."/>
            <person name="Cabau C."/>
            <person name="Louis A."/>
            <person name="Berthelot C."/>
            <person name="Parey E."/>
            <person name="Roest Crollius H."/>
            <person name="Montfort J."/>
            <person name="Robinson-Rechavi M."/>
            <person name="Bucao C."/>
            <person name="Bouchez O."/>
            <person name="Gislard M."/>
            <person name="Lluch J."/>
            <person name="Milhes M."/>
            <person name="Lampietro C."/>
            <person name="Lopez Roques C."/>
            <person name="Donnadieu C."/>
            <person name="Braasch I."/>
            <person name="Desvignes T."/>
            <person name="Postlethwait J."/>
            <person name="Bobe J."/>
            <person name="Guiguen Y."/>
        </authorList>
    </citation>
    <scope>NUCLEOTIDE SEQUENCE</scope>
    <source>
        <strain evidence="5">M-15738</strain>
        <tissue evidence="5">Blood</tissue>
    </source>
</reference>
<feature type="transmembrane region" description="Helical" evidence="3">
    <location>
        <begin position="245"/>
        <end position="264"/>
    </location>
</feature>
<protein>
    <recommendedName>
        <fullName evidence="4">Ig-like domain-containing protein</fullName>
    </recommendedName>
</protein>
<dbReference type="PANTHER" id="PTHR11738">
    <property type="entry name" value="MHC CLASS I NK CELL RECEPTOR"/>
    <property type="match status" value="1"/>
</dbReference>
<keyword evidence="3" id="KW-1133">Transmembrane helix</keyword>
<dbReference type="InterPro" id="IPR013783">
    <property type="entry name" value="Ig-like_fold"/>
</dbReference>
<proteinExistence type="predicted"/>
<keyword evidence="3" id="KW-0812">Transmembrane</keyword>
<dbReference type="InterPro" id="IPR036179">
    <property type="entry name" value="Ig-like_dom_sf"/>
</dbReference>
<dbReference type="GO" id="GO:0007166">
    <property type="term" value="P:cell surface receptor signaling pathway"/>
    <property type="evidence" value="ECO:0007669"/>
    <property type="project" value="UniProtKB-ARBA"/>
</dbReference>
<dbReference type="InterPro" id="IPR050412">
    <property type="entry name" value="Ig-like_Receptors_ImmuneReg"/>
</dbReference>
<evidence type="ECO:0000256" key="3">
    <source>
        <dbReference type="SAM" id="Phobius"/>
    </source>
</evidence>
<dbReference type="InterPro" id="IPR007110">
    <property type="entry name" value="Ig-like_dom"/>
</dbReference>
<evidence type="ECO:0000256" key="1">
    <source>
        <dbReference type="ARBA" id="ARBA00023157"/>
    </source>
</evidence>
<keyword evidence="2" id="KW-0393">Immunoglobulin domain</keyword>
<gene>
    <name evidence="5" type="ORF">AALO_G00271700</name>
</gene>
<comment type="caution">
    <text evidence="5">The sequence shown here is derived from an EMBL/GenBank/DDBJ whole genome shotgun (WGS) entry which is preliminary data.</text>
</comment>
<dbReference type="SMART" id="SM00409">
    <property type="entry name" value="IG"/>
    <property type="match status" value="1"/>
</dbReference>
<dbReference type="InterPro" id="IPR003599">
    <property type="entry name" value="Ig_sub"/>
</dbReference>
<dbReference type="GO" id="GO:0002764">
    <property type="term" value="P:immune response-regulating signaling pathway"/>
    <property type="evidence" value="ECO:0007669"/>
    <property type="project" value="TreeGrafter"/>
</dbReference>
<dbReference type="InterPro" id="IPR013151">
    <property type="entry name" value="Immunoglobulin_dom"/>
</dbReference>